<dbReference type="AlphaFoldDB" id="A0A4W2GNZ2"/>
<dbReference type="Ensembl" id="ENSBIXT00005031314.1">
    <property type="protein sequence ID" value="ENSBIXP00005018789.1"/>
    <property type="gene ID" value="ENSBIXG00005003747.1"/>
</dbReference>
<dbReference type="InterPro" id="IPR050504">
    <property type="entry name" value="IgSF_BTN/MOG"/>
</dbReference>
<evidence type="ECO:0000256" key="5">
    <source>
        <dbReference type="ARBA" id="ARBA00023136"/>
    </source>
</evidence>
<dbReference type="GO" id="GO:0009897">
    <property type="term" value="C:external side of plasma membrane"/>
    <property type="evidence" value="ECO:0007669"/>
    <property type="project" value="TreeGrafter"/>
</dbReference>
<evidence type="ECO:0000256" key="1">
    <source>
        <dbReference type="ARBA" id="ARBA00004370"/>
    </source>
</evidence>
<keyword evidence="4 8" id="KW-1133">Transmembrane helix</keyword>
<feature type="region of interest" description="Disordered" evidence="7">
    <location>
        <begin position="264"/>
        <end position="283"/>
    </location>
</feature>
<dbReference type="PROSITE" id="PS50835">
    <property type="entry name" value="IG_LIKE"/>
    <property type="match status" value="2"/>
</dbReference>
<feature type="transmembrane region" description="Helical" evidence="8">
    <location>
        <begin position="226"/>
        <end position="245"/>
    </location>
</feature>
<dbReference type="SMART" id="SM00406">
    <property type="entry name" value="IGv"/>
    <property type="match status" value="1"/>
</dbReference>
<evidence type="ECO:0000313" key="11">
    <source>
        <dbReference type="Proteomes" id="UP000429181"/>
    </source>
</evidence>
<dbReference type="FunFam" id="2.60.40.10:FF:000088">
    <property type="entry name" value="Butyrophilin subfamily 1 member A1"/>
    <property type="match status" value="1"/>
</dbReference>
<dbReference type="InterPro" id="IPR053896">
    <property type="entry name" value="BTN3A2-like_Ig-C"/>
</dbReference>
<dbReference type="GeneTree" id="ENSGT00940000162450"/>
<evidence type="ECO:0000256" key="3">
    <source>
        <dbReference type="ARBA" id="ARBA00022729"/>
    </source>
</evidence>
<reference evidence="10" key="2">
    <citation type="submission" date="2025-08" db="UniProtKB">
        <authorList>
            <consortium name="Ensembl"/>
        </authorList>
    </citation>
    <scope>IDENTIFICATION</scope>
</reference>
<keyword evidence="2 8" id="KW-0812">Transmembrane</keyword>
<dbReference type="InterPro" id="IPR013783">
    <property type="entry name" value="Ig-like_fold"/>
</dbReference>
<sequence>EHVFCEFTVIAPPDPIVAVLGGEVLLPCRVSPAMSAEDMELRWFRSKFSEAVFIYQDRLEQKEEQMAPYAGRTSLVRDLLIQGEAAVRIQNVNVSDNGLYTCFFRKGGFYEEASLELKVAGVGSAPQVHITGPEEDGVRVVCTASGWFPKPQVQWRDLSGEKFLAFSEAHTQDAEGLFRVEAALVVRDSSVGNVTCSILNPVLGQEKAMAIFIPEPFFPQASPWKVAFLVSLTVLVILLLGAGCYTKREHSMKMQEMGEKETLCQTSEQDRQTKEEVLKDAGKAGQGSRLVNVAAGAERNALTTGPECRALGKSQSRAGGWGDLGGQLELGRLQWVCSWNVFFRGYKQRGGILWIFFLREWSSCFFVFTLFQLNFRKNLVSSAFPLELSASPS</sequence>
<dbReference type="FunFam" id="2.60.40.10:FF:000208">
    <property type="entry name" value="Butyrophilin subfamily 1 member A1"/>
    <property type="match status" value="1"/>
</dbReference>
<dbReference type="GO" id="GO:0001817">
    <property type="term" value="P:regulation of cytokine production"/>
    <property type="evidence" value="ECO:0007669"/>
    <property type="project" value="TreeGrafter"/>
</dbReference>
<evidence type="ECO:0000313" key="10">
    <source>
        <dbReference type="Ensembl" id="ENSBIXP00005018789.1"/>
    </source>
</evidence>
<dbReference type="InterPro" id="IPR007110">
    <property type="entry name" value="Ig-like_dom"/>
</dbReference>
<dbReference type="GO" id="GO:0050852">
    <property type="term" value="P:T cell receptor signaling pathway"/>
    <property type="evidence" value="ECO:0007669"/>
    <property type="project" value="TreeGrafter"/>
</dbReference>
<dbReference type="CDD" id="cd05713">
    <property type="entry name" value="IgV_MOG_like"/>
    <property type="match status" value="1"/>
</dbReference>
<dbReference type="PANTHER" id="PTHR24100">
    <property type="entry name" value="BUTYROPHILIN"/>
    <property type="match status" value="1"/>
</dbReference>
<dbReference type="Pfam" id="PF22705">
    <property type="entry name" value="C2-set_3"/>
    <property type="match status" value="1"/>
</dbReference>
<proteinExistence type="predicted"/>
<evidence type="ECO:0000256" key="2">
    <source>
        <dbReference type="ARBA" id="ARBA00022692"/>
    </source>
</evidence>
<dbReference type="InterPro" id="IPR036179">
    <property type="entry name" value="Ig-like_dom_sf"/>
</dbReference>
<reference evidence="10 11" key="1">
    <citation type="submission" date="2018-11" db="EMBL/GenBank/DDBJ databases">
        <title>Haplotype-resolved cattle genomes.</title>
        <authorList>
            <person name="Low W.Y."/>
            <person name="Tearle R."/>
            <person name="Bickhart D.M."/>
            <person name="Rosen B.D."/>
            <person name="Koren S."/>
            <person name="Rhie A."/>
            <person name="Hiendleder S."/>
            <person name="Phillippy A.M."/>
            <person name="Smith T.P.L."/>
            <person name="Williams J.L."/>
        </authorList>
    </citation>
    <scope>NUCLEOTIDE SEQUENCE [LARGE SCALE GENOMIC DNA]</scope>
</reference>
<keyword evidence="5 8" id="KW-0472">Membrane</keyword>
<protein>
    <recommendedName>
        <fullName evidence="9">Ig-like domain-containing protein</fullName>
    </recommendedName>
</protein>
<evidence type="ECO:0000256" key="4">
    <source>
        <dbReference type="ARBA" id="ARBA00022989"/>
    </source>
</evidence>
<evidence type="ECO:0000256" key="7">
    <source>
        <dbReference type="SAM" id="MobiDB-lite"/>
    </source>
</evidence>
<accession>A0A4W2GNZ2</accession>
<dbReference type="PANTHER" id="PTHR24100:SF64">
    <property type="entry name" value="BUTYROPHILIN, SUBFAMILY 3, MEMBER A3-RELATED"/>
    <property type="match status" value="1"/>
</dbReference>
<feature type="domain" description="Ig-like" evidence="9">
    <location>
        <begin position="21"/>
        <end position="116"/>
    </location>
</feature>
<dbReference type="Proteomes" id="UP000429181">
    <property type="component" value="Chromosome 23"/>
</dbReference>
<dbReference type="InterPro" id="IPR013106">
    <property type="entry name" value="Ig_V-set"/>
</dbReference>
<keyword evidence="6" id="KW-0393">Immunoglobulin domain</keyword>
<dbReference type="SUPFAM" id="SSF48726">
    <property type="entry name" value="Immunoglobulin"/>
    <property type="match status" value="2"/>
</dbReference>
<name>A0A4W2GNZ2_BOBOX</name>
<organism evidence="10 11">
    <name type="scientific">Bos indicus x Bos taurus</name>
    <name type="common">Hybrid cattle</name>
    <dbReference type="NCBI Taxonomy" id="30522"/>
    <lineage>
        <taxon>Eukaryota</taxon>
        <taxon>Metazoa</taxon>
        <taxon>Chordata</taxon>
        <taxon>Craniata</taxon>
        <taxon>Vertebrata</taxon>
        <taxon>Euteleostomi</taxon>
        <taxon>Mammalia</taxon>
        <taxon>Eutheria</taxon>
        <taxon>Laurasiatheria</taxon>
        <taxon>Artiodactyla</taxon>
        <taxon>Ruminantia</taxon>
        <taxon>Pecora</taxon>
        <taxon>Bovidae</taxon>
        <taxon>Bovinae</taxon>
        <taxon>Bos</taxon>
    </lineage>
</organism>
<feature type="compositionally biased region" description="Basic and acidic residues" evidence="7">
    <location>
        <begin position="264"/>
        <end position="282"/>
    </location>
</feature>
<dbReference type="InterPro" id="IPR003599">
    <property type="entry name" value="Ig_sub"/>
</dbReference>
<keyword evidence="3" id="KW-0732">Signal</keyword>
<evidence type="ECO:0000256" key="6">
    <source>
        <dbReference type="ARBA" id="ARBA00023319"/>
    </source>
</evidence>
<dbReference type="SMART" id="SM00409">
    <property type="entry name" value="IG"/>
    <property type="match status" value="2"/>
</dbReference>
<dbReference type="GO" id="GO:0005102">
    <property type="term" value="F:signaling receptor binding"/>
    <property type="evidence" value="ECO:0007669"/>
    <property type="project" value="TreeGrafter"/>
</dbReference>
<evidence type="ECO:0000256" key="8">
    <source>
        <dbReference type="SAM" id="Phobius"/>
    </source>
</evidence>
<feature type="domain" description="Ig-like" evidence="9">
    <location>
        <begin position="126"/>
        <end position="210"/>
    </location>
</feature>
<dbReference type="Pfam" id="PF07686">
    <property type="entry name" value="V-set"/>
    <property type="match status" value="1"/>
</dbReference>
<evidence type="ECO:0000259" key="9">
    <source>
        <dbReference type="PROSITE" id="PS50835"/>
    </source>
</evidence>
<comment type="subcellular location">
    <subcellularLocation>
        <location evidence="1">Membrane</location>
    </subcellularLocation>
</comment>
<dbReference type="Gene3D" id="2.60.40.10">
    <property type="entry name" value="Immunoglobulins"/>
    <property type="match status" value="2"/>
</dbReference>
<feature type="transmembrane region" description="Helical" evidence="8">
    <location>
        <begin position="352"/>
        <end position="371"/>
    </location>
</feature>